<dbReference type="Pfam" id="PF00881">
    <property type="entry name" value="Nitroreductase"/>
    <property type="match status" value="2"/>
</dbReference>
<keyword evidence="2" id="KW-0560">Oxidoreductase</keyword>
<dbReference type="InterPro" id="IPR000415">
    <property type="entry name" value="Nitroreductase-like"/>
</dbReference>
<dbReference type="PANTHER" id="PTHR43673">
    <property type="entry name" value="NAD(P)H NITROREDUCTASE YDGI-RELATED"/>
    <property type="match status" value="1"/>
</dbReference>
<protein>
    <submittedName>
        <fullName evidence="4">Nitroreductase family protein</fullName>
    </submittedName>
</protein>
<feature type="domain" description="Nitroreductase" evidence="3">
    <location>
        <begin position="9"/>
        <end position="62"/>
    </location>
</feature>
<evidence type="ECO:0000256" key="2">
    <source>
        <dbReference type="ARBA" id="ARBA00023002"/>
    </source>
</evidence>
<feature type="domain" description="Nitroreductase" evidence="3">
    <location>
        <begin position="70"/>
        <end position="155"/>
    </location>
</feature>
<comment type="similarity">
    <text evidence="1">Belongs to the nitroreductase family.</text>
</comment>
<dbReference type="InterPro" id="IPR029479">
    <property type="entry name" value="Nitroreductase"/>
</dbReference>
<gene>
    <name evidence="4" type="ORF">IAB02_04965</name>
</gene>
<dbReference type="SUPFAM" id="SSF55469">
    <property type="entry name" value="FMN-dependent nitroreductase-like"/>
    <property type="match status" value="1"/>
</dbReference>
<accession>A0A9D1IAW9</accession>
<sequence length="177" mass="19791">MMDFLDLAMRRESCRDFSNRPVEREKLEKMIEAARIAPSACNGQSWFFTVVREPGAVARVADCCAHMGMNKFAHTAPAFIVCEECKPNLTSRLGGGVKNQQFTNLDLGLAVMQICLEATDQGLSTCILGWFQEEKLKKMVPLKGGRVRLVIAVGYAKTDAIRPKKRKKTEEISCFVE</sequence>
<evidence type="ECO:0000313" key="5">
    <source>
        <dbReference type="Proteomes" id="UP000824072"/>
    </source>
</evidence>
<dbReference type="AlphaFoldDB" id="A0A9D1IAW9"/>
<reference evidence="4" key="2">
    <citation type="journal article" date="2021" name="PeerJ">
        <title>Extensive microbial diversity within the chicken gut microbiome revealed by metagenomics and culture.</title>
        <authorList>
            <person name="Gilroy R."/>
            <person name="Ravi A."/>
            <person name="Getino M."/>
            <person name="Pursley I."/>
            <person name="Horton D.L."/>
            <person name="Alikhan N.F."/>
            <person name="Baker D."/>
            <person name="Gharbi K."/>
            <person name="Hall N."/>
            <person name="Watson M."/>
            <person name="Adriaenssens E.M."/>
            <person name="Foster-Nyarko E."/>
            <person name="Jarju S."/>
            <person name="Secka A."/>
            <person name="Antonio M."/>
            <person name="Oren A."/>
            <person name="Chaudhuri R.R."/>
            <person name="La Ragione R."/>
            <person name="Hildebrand F."/>
            <person name="Pallen M.J."/>
        </authorList>
    </citation>
    <scope>NUCLEOTIDE SEQUENCE</scope>
    <source>
        <strain evidence="4">ChiHcec3-11533</strain>
    </source>
</reference>
<dbReference type="PANTHER" id="PTHR43673:SF10">
    <property type="entry name" value="NADH DEHYDROGENASE_NAD(P)H NITROREDUCTASE XCC3605-RELATED"/>
    <property type="match status" value="1"/>
</dbReference>
<dbReference type="GO" id="GO:0016491">
    <property type="term" value="F:oxidoreductase activity"/>
    <property type="evidence" value="ECO:0007669"/>
    <property type="project" value="UniProtKB-KW"/>
</dbReference>
<dbReference type="Proteomes" id="UP000824072">
    <property type="component" value="Unassembled WGS sequence"/>
</dbReference>
<dbReference type="EMBL" id="DVMU01000110">
    <property type="protein sequence ID" value="HIU33893.1"/>
    <property type="molecule type" value="Genomic_DNA"/>
</dbReference>
<dbReference type="Gene3D" id="3.40.109.10">
    <property type="entry name" value="NADH Oxidase"/>
    <property type="match status" value="2"/>
</dbReference>
<organism evidence="4 5">
    <name type="scientific">Candidatus Pullichristensenella excrementigallinarum</name>
    <dbReference type="NCBI Taxonomy" id="2840907"/>
    <lineage>
        <taxon>Bacteria</taxon>
        <taxon>Bacillati</taxon>
        <taxon>Bacillota</taxon>
        <taxon>Clostridia</taxon>
        <taxon>Candidatus Pullichristensenella</taxon>
    </lineage>
</organism>
<comment type="caution">
    <text evidence="4">The sequence shown here is derived from an EMBL/GenBank/DDBJ whole genome shotgun (WGS) entry which is preliminary data.</text>
</comment>
<evidence type="ECO:0000259" key="3">
    <source>
        <dbReference type="Pfam" id="PF00881"/>
    </source>
</evidence>
<reference evidence="4" key="1">
    <citation type="submission" date="2020-10" db="EMBL/GenBank/DDBJ databases">
        <authorList>
            <person name="Gilroy R."/>
        </authorList>
    </citation>
    <scope>NUCLEOTIDE SEQUENCE</scope>
    <source>
        <strain evidence="4">ChiHcec3-11533</strain>
    </source>
</reference>
<evidence type="ECO:0000313" key="4">
    <source>
        <dbReference type="EMBL" id="HIU33893.1"/>
    </source>
</evidence>
<proteinExistence type="inferred from homology"/>
<evidence type="ECO:0000256" key="1">
    <source>
        <dbReference type="ARBA" id="ARBA00007118"/>
    </source>
</evidence>
<name>A0A9D1IAW9_9FIRM</name>